<reference evidence="1" key="1">
    <citation type="submission" date="2019-08" db="EMBL/GenBank/DDBJ databases">
        <authorList>
            <person name="Kucharzyk K."/>
            <person name="Murdoch R.W."/>
            <person name="Higgins S."/>
            <person name="Loffler F."/>
        </authorList>
    </citation>
    <scope>NUCLEOTIDE SEQUENCE</scope>
</reference>
<organism evidence="1">
    <name type="scientific">bioreactor metagenome</name>
    <dbReference type="NCBI Taxonomy" id="1076179"/>
    <lineage>
        <taxon>unclassified sequences</taxon>
        <taxon>metagenomes</taxon>
        <taxon>ecological metagenomes</taxon>
    </lineage>
</organism>
<dbReference type="AlphaFoldDB" id="A0A645GKC4"/>
<protein>
    <submittedName>
        <fullName evidence="1">Uncharacterized protein</fullName>
    </submittedName>
</protein>
<sequence>MLLGQLEQIAHMVLDHGNDLRHFHVKDDFAEGRGYGVVQVHDYAACAGHAAHGGGNQVLAQLGDDHGRDIVGNQLGVDEVTHGVEVGLRSGREADFDFLEADGDQFLEQSQLALAVHGFEQRLVAVAQIGRKPHGRLRQCTGRPLAGGQVHNGKCAVFGRGISQHRDLGVEETITWSPCPDGAG</sequence>
<gene>
    <name evidence="1" type="ORF">SDC9_174025</name>
</gene>
<accession>A0A645GKC4</accession>
<comment type="caution">
    <text evidence="1">The sequence shown here is derived from an EMBL/GenBank/DDBJ whole genome shotgun (WGS) entry which is preliminary data.</text>
</comment>
<dbReference type="EMBL" id="VSSQ01076183">
    <property type="protein sequence ID" value="MPN26600.1"/>
    <property type="molecule type" value="Genomic_DNA"/>
</dbReference>
<name>A0A645GKC4_9ZZZZ</name>
<evidence type="ECO:0000313" key="1">
    <source>
        <dbReference type="EMBL" id="MPN26600.1"/>
    </source>
</evidence>
<proteinExistence type="predicted"/>